<dbReference type="AlphaFoldDB" id="A0A344TGD2"/>
<dbReference type="InterPro" id="IPR023299">
    <property type="entry name" value="ATPase_P-typ_cyto_dom_N"/>
</dbReference>
<feature type="transmembrane region" description="Helical" evidence="8">
    <location>
        <begin position="43"/>
        <end position="62"/>
    </location>
</feature>
<evidence type="ECO:0000256" key="4">
    <source>
        <dbReference type="ARBA" id="ARBA00022840"/>
    </source>
</evidence>
<evidence type="ECO:0000256" key="8">
    <source>
        <dbReference type="SAM" id="Phobius"/>
    </source>
</evidence>
<evidence type="ECO:0000256" key="7">
    <source>
        <dbReference type="ARBA" id="ARBA00023136"/>
    </source>
</evidence>
<dbReference type="InterPro" id="IPR036412">
    <property type="entry name" value="HAD-like_sf"/>
</dbReference>
<dbReference type="Pfam" id="PF13246">
    <property type="entry name" value="Cation_ATPase"/>
    <property type="match status" value="1"/>
</dbReference>
<dbReference type="Proteomes" id="UP000251993">
    <property type="component" value="Chromosome"/>
</dbReference>
<organism evidence="12 13">
    <name type="scientific">Runella rosea</name>
    <dbReference type="NCBI Taxonomy" id="2259595"/>
    <lineage>
        <taxon>Bacteria</taxon>
        <taxon>Pseudomonadati</taxon>
        <taxon>Bacteroidota</taxon>
        <taxon>Cytophagia</taxon>
        <taxon>Cytophagales</taxon>
        <taxon>Spirosomataceae</taxon>
        <taxon>Runella</taxon>
    </lineage>
</organism>
<dbReference type="SFLD" id="SFLDG00002">
    <property type="entry name" value="C1.7:_P-type_atpase_like"/>
    <property type="match status" value="1"/>
</dbReference>
<evidence type="ECO:0000259" key="10">
    <source>
        <dbReference type="Pfam" id="PF00689"/>
    </source>
</evidence>
<dbReference type="InterPro" id="IPR004014">
    <property type="entry name" value="ATPase_P-typ_cation-transptr_N"/>
</dbReference>
<keyword evidence="4" id="KW-0067">ATP-binding</keyword>
<dbReference type="InterPro" id="IPR018303">
    <property type="entry name" value="ATPase_P-typ_P_site"/>
</dbReference>
<dbReference type="GO" id="GO:0016020">
    <property type="term" value="C:membrane"/>
    <property type="evidence" value="ECO:0007669"/>
    <property type="project" value="UniProtKB-SubCell"/>
</dbReference>
<dbReference type="GO" id="GO:0016887">
    <property type="term" value="F:ATP hydrolysis activity"/>
    <property type="evidence" value="ECO:0007669"/>
    <property type="project" value="InterPro"/>
</dbReference>
<dbReference type="PROSITE" id="PS00154">
    <property type="entry name" value="ATPASE_E1_E2"/>
    <property type="match status" value="1"/>
</dbReference>
<dbReference type="Pfam" id="PF00689">
    <property type="entry name" value="Cation_ATPase_C"/>
    <property type="match status" value="1"/>
</dbReference>
<evidence type="ECO:0000256" key="5">
    <source>
        <dbReference type="ARBA" id="ARBA00022967"/>
    </source>
</evidence>
<dbReference type="InterPro" id="IPR023214">
    <property type="entry name" value="HAD_sf"/>
</dbReference>
<dbReference type="SUPFAM" id="SSF81653">
    <property type="entry name" value="Calcium ATPase, transduction domain A"/>
    <property type="match status" value="1"/>
</dbReference>
<sequence length="833" mass="91987">MAVNPYPFLGLSDAEIEDSLEKNGNNALQKGDNDVWWQALKEAATEPMFLLLVACTIIYFSLGELSEGFFMLGAILLVSAISFYQDSRSKKALEALKAYTQSAATVIRNNQLVEIPVDELVIGDTVVASEGELIPADGKLRQINDFSVNESLLTGEAFAIQKELNSDENGHVYRGSLVQSGQCVFEVTAVGKQSKLGQIGQSLSEIQSEKTPLQIQIENFVKKMAAVGVVVFLIIWGINYLQSRNILESLLKGLTIAMSVLPEEIPVAFASFMALGAWRLMQQGVIVKQTQTVEALGSATVLCTDKTGTITENKMELHQIYVMQTNQVAQSGHWDSAAAQELITTAMWASEPAPFDPMEKALHQAYTSITATDERPLFKFIHEYPLSGKPPMMTHLFENESGKRIIACKGAPEAIIQHSSVSNEQKAIIFQQVADFAAEGYRVLGVGTTDFTGNDFPKNQQDFEFRFLGLVGFYDPPKRNISKVFKQFYDAGIQVKIITGDNSLTTASIAKQAHFKSKLPPITGDELLKLSPEEQADKISKASIFTRMFPEAKLKIINTLKDQHQIVGMTGDGVNDGPALKAAHIGIAMGKRGSEIAKQASSLILVDDDFGKMVDAVAMGRKIYTNLKKAIQYIISIHIPIILTVALPLILGWIYPSIFTPVHVIFLELIMGPTCSIVYENEPLERNAMKQPPRALTDTFLNLKELSISIVQGLFITLGTLFSYRYSVAEGYDENLTRTMVFVTLVMANVFLTLVNRSFQESIFTTFRYKNNLLVGVIGITILLLAALVYVPVFADFFKLTPLAFPQVGIAALVGFGSVIWFEGYKWIRRQKP</sequence>
<feature type="transmembrane region" description="Helical" evidence="8">
    <location>
        <begin position="771"/>
        <end position="791"/>
    </location>
</feature>
<comment type="subcellular location">
    <subcellularLocation>
        <location evidence="1">Membrane</location>
        <topology evidence="1">Multi-pass membrane protein</topology>
    </subcellularLocation>
</comment>
<dbReference type="PANTHER" id="PTHR42861">
    <property type="entry name" value="CALCIUM-TRANSPORTING ATPASE"/>
    <property type="match status" value="1"/>
</dbReference>
<reference evidence="12 13" key="1">
    <citation type="submission" date="2018-07" db="EMBL/GenBank/DDBJ databases">
        <title>Genome sequencing of Runella.</title>
        <authorList>
            <person name="Baek M.-G."/>
            <person name="Yi H."/>
        </authorList>
    </citation>
    <scope>NUCLEOTIDE SEQUENCE [LARGE SCALE GENOMIC DNA]</scope>
    <source>
        <strain evidence="12 13">HYN0085</strain>
    </source>
</reference>
<protein>
    <submittedName>
        <fullName evidence="12">Cation-translocating P-type ATPase</fullName>
    </submittedName>
</protein>
<dbReference type="Gene3D" id="3.40.1110.10">
    <property type="entry name" value="Calcium-transporting ATPase, cytoplasmic domain N"/>
    <property type="match status" value="1"/>
</dbReference>
<dbReference type="InterPro" id="IPR023298">
    <property type="entry name" value="ATPase_P-typ_TM_dom_sf"/>
</dbReference>
<dbReference type="OrthoDB" id="1521937at2"/>
<feature type="transmembrane region" description="Helical" evidence="8">
    <location>
        <begin position="661"/>
        <end position="679"/>
    </location>
</feature>
<feature type="transmembrane region" description="Helical" evidence="8">
    <location>
        <begin position="803"/>
        <end position="822"/>
    </location>
</feature>
<dbReference type="SFLD" id="SFLDF00027">
    <property type="entry name" value="p-type_atpase"/>
    <property type="match status" value="1"/>
</dbReference>
<dbReference type="PRINTS" id="PR00120">
    <property type="entry name" value="HATPASE"/>
</dbReference>
<dbReference type="InterPro" id="IPR001757">
    <property type="entry name" value="P_typ_ATPase"/>
</dbReference>
<dbReference type="SUPFAM" id="SSF81665">
    <property type="entry name" value="Calcium ATPase, transmembrane domain M"/>
    <property type="match status" value="1"/>
</dbReference>
<keyword evidence="2 8" id="KW-0812">Transmembrane</keyword>
<dbReference type="SUPFAM" id="SSF56784">
    <property type="entry name" value="HAD-like"/>
    <property type="match status" value="1"/>
</dbReference>
<dbReference type="InterPro" id="IPR044492">
    <property type="entry name" value="P_typ_ATPase_HD_dom"/>
</dbReference>
<proteinExistence type="predicted"/>
<dbReference type="KEGG" id="run:DR864_08115"/>
<evidence type="ECO:0000256" key="1">
    <source>
        <dbReference type="ARBA" id="ARBA00004141"/>
    </source>
</evidence>
<keyword evidence="5" id="KW-1278">Translocase</keyword>
<dbReference type="InterPro" id="IPR059000">
    <property type="entry name" value="ATPase_P-type_domA"/>
</dbReference>
<evidence type="ECO:0000256" key="2">
    <source>
        <dbReference type="ARBA" id="ARBA00022692"/>
    </source>
</evidence>
<evidence type="ECO:0000256" key="3">
    <source>
        <dbReference type="ARBA" id="ARBA00022741"/>
    </source>
</evidence>
<feature type="domain" description="Cation-transporting P-type ATPase C-terminal" evidence="10">
    <location>
        <begin position="656"/>
        <end position="828"/>
    </location>
</feature>
<evidence type="ECO:0000256" key="6">
    <source>
        <dbReference type="ARBA" id="ARBA00022989"/>
    </source>
</evidence>
<dbReference type="PRINTS" id="PR00119">
    <property type="entry name" value="CATATPASE"/>
</dbReference>
<feature type="domain" description="Cation-transporting P-type ATPase N-terminal" evidence="11">
    <location>
        <begin position="10"/>
        <end position="58"/>
    </location>
</feature>
<keyword evidence="3" id="KW-0547">Nucleotide-binding</keyword>
<dbReference type="Gene3D" id="3.40.50.1000">
    <property type="entry name" value="HAD superfamily/HAD-like"/>
    <property type="match status" value="1"/>
</dbReference>
<evidence type="ECO:0000313" key="13">
    <source>
        <dbReference type="Proteomes" id="UP000251993"/>
    </source>
</evidence>
<accession>A0A344TGD2</accession>
<evidence type="ECO:0000313" key="12">
    <source>
        <dbReference type="EMBL" id="AXE17703.1"/>
    </source>
</evidence>
<keyword evidence="7 8" id="KW-0472">Membrane</keyword>
<evidence type="ECO:0000259" key="9">
    <source>
        <dbReference type="Pfam" id="PF00122"/>
    </source>
</evidence>
<feature type="transmembrane region" description="Helical" evidence="8">
    <location>
        <begin position="224"/>
        <end position="242"/>
    </location>
</feature>
<dbReference type="InterPro" id="IPR008250">
    <property type="entry name" value="ATPase_P-typ_transduc_dom_A_sf"/>
</dbReference>
<gene>
    <name evidence="12" type="ORF">DR864_08115</name>
</gene>
<dbReference type="Gene3D" id="1.20.1110.10">
    <property type="entry name" value="Calcium-transporting ATPase, transmembrane domain"/>
    <property type="match status" value="1"/>
</dbReference>
<name>A0A344TGD2_9BACT</name>
<feature type="transmembrane region" description="Helical" evidence="8">
    <location>
        <begin position="254"/>
        <end position="278"/>
    </location>
</feature>
<dbReference type="InterPro" id="IPR006068">
    <property type="entry name" value="ATPase_P-typ_cation-transptr_C"/>
</dbReference>
<dbReference type="RefSeq" id="WP_114066488.1">
    <property type="nucleotide sequence ID" value="NZ_CP030850.1"/>
</dbReference>
<evidence type="ECO:0000259" key="11">
    <source>
        <dbReference type="Pfam" id="PF00690"/>
    </source>
</evidence>
<feature type="transmembrane region" description="Helical" evidence="8">
    <location>
        <begin position="700"/>
        <end position="724"/>
    </location>
</feature>
<dbReference type="GO" id="GO:0005524">
    <property type="term" value="F:ATP binding"/>
    <property type="evidence" value="ECO:0007669"/>
    <property type="project" value="UniProtKB-KW"/>
</dbReference>
<feature type="transmembrane region" description="Helical" evidence="8">
    <location>
        <begin position="736"/>
        <end position="759"/>
    </location>
</feature>
<dbReference type="NCBIfam" id="TIGR01494">
    <property type="entry name" value="ATPase_P-type"/>
    <property type="match status" value="2"/>
</dbReference>
<dbReference type="EMBL" id="CP030850">
    <property type="protein sequence ID" value="AXE17703.1"/>
    <property type="molecule type" value="Genomic_DNA"/>
</dbReference>
<dbReference type="Gene3D" id="2.70.150.10">
    <property type="entry name" value="Calcium-transporting ATPase, cytoplasmic transduction domain A"/>
    <property type="match status" value="1"/>
</dbReference>
<dbReference type="Pfam" id="PF00122">
    <property type="entry name" value="E1-E2_ATPase"/>
    <property type="match status" value="1"/>
</dbReference>
<dbReference type="Pfam" id="PF00690">
    <property type="entry name" value="Cation_ATPase_N"/>
    <property type="match status" value="1"/>
</dbReference>
<dbReference type="SFLD" id="SFLDS00003">
    <property type="entry name" value="Haloacid_Dehalogenase"/>
    <property type="match status" value="1"/>
</dbReference>
<keyword evidence="13" id="KW-1185">Reference proteome</keyword>
<feature type="transmembrane region" description="Helical" evidence="8">
    <location>
        <begin position="630"/>
        <end position="655"/>
    </location>
</feature>
<keyword evidence="6 8" id="KW-1133">Transmembrane helix</keyword>
<feature type="domain" description="P-type ATPase A" evidence="9">
    <location>
        <begin position="100"/>
        <end position="203"/>
    </location>
</feature>